<dbReference type="AlphaFoldDB" id="A0A1V3WBM2"/>
<dbReference type="Proteomes" id="UP000188532">
    <property type="component" value="Unassembled WGS sequence"/>
</dbReference>
<reference evidence="1 2" key="1">
    <citation type="submission" date="2017-02" db="EMBL/GenBank/DDBJ databases">
        <title>Complete genome sequences of Mycobacterium kansasii strains isolated from rhesus macaques.</title>
        <authorList>
            <person name="Panda A."/>
            <person name="Nagaraj S."/>
            <person name="Zhao X."/>
            <person name="Tettelin H."/>
            <person name="Detolla L.J."/>
        </authorList>
    </citation>
    <scope>NUCLEOTIDE SEQUENCE [LARGE SCALE GENOMIC DNA]</scope>
    <source>
        <strain evidence="1 2">11-3469</strain>
    </source>
</reference>
<sequence length="59" mass="6498">MNLLAELLPPLSHKPRVRERVVSMFQSRLNAASERLEKLLSDHGGDTAAMLRSGRAAAQ</sequence>
<protein>
    <submittedName>
        <fullName evidence="1">Uncharacterized protein</fullName>
    </submittedName>
</protein>
<evidence type="ECO:0000313" key="1">
    <source>
        <dbReference type="EMBL" id="OOK64367.1"/>
    </source>
</evidence>
<evidence type="ECO:0000313" key="2">
    <source>
        <dbReference type="Proteomes" id="UP000188532"/>
    </source>
</evidence>
<accession>A0A1V3WBM2</accession>
<gene>
    <name evidence="1" type="ORF">BZL29_8220</name>
</gene>
<dbReference type="EMBL" id="MVBN01000013">
    <property type="protein sequence ID" value="OOK64367.1"/>
    <property type="molecule type" value="Genomic_DNA"/>
</dbReference>
<comment type="caution">
    <text evidence="1">The sequence shown here is derived from an EMBL/GenBank/DDBJ whole genome shotgun (WGS) entry which is preliminary data.</text>
</comment>
<proteinExistence type="predicted"/>
<organism evidence="1 2">
    <name type="scientific">Mycobacterium kansasii</name>
    <dbReference type="NCBI Taxonomy" id="1768"/>
    <lineage>
        <taxon>Bacteria</taxon>
        <taxon>Bacillati</taxon>
        <taxon>Actinomycetota</taxon>
        <taxon>Actinomycetes</taxon>
        <taxon>Mycobacteriales</taxon>
        <taxon>Mycobacteriaceae</taxon>
        <taxon>Mycobacterium</taxon>
    </lineage>
</organism>
<name>A0A1V3WBM2_MYCKA</name>